<dbReference type="InterPro" id="IPR036812">
    <property type="entry name" value="NAD(P)_OxRdtase_dom_sf"/>
</dbReference>
<accession>A0ABW2LG56</accession>
<proteinExistence type="predicted"/>
<dbReference type="EMBL" id="JBHTCJ010000003">
    <property type="protein sequence ID" value="MFC7341268.1"/>
    <property type="molecule type" value="Genomic_DNA"/>
</dbReference>
<protein>
    <submittedName>
        <fullName evidence="2">Aldo/keto reductase</fullName>
    </submittedName>
</protein>
<name>A0ABW2LG56_9PSEU</name>
<dbReference type="SUPFAM" id="SSF51430">
    <property type="entry name" value="NAD(P)-linked oxidoreductase"/>
    <property type="match status" value="1"/>
</dbReference>
<comment type="caution">
    <text evidence="2">The sequence shown here is derived from an EMBL/GenBank/DDBJ whole genome shotgun (WGS) entry which is preliminary data.</text>
</comment>
<sequence>MARLGSSDLDVFPICFGGNVLGWTADEADSFAVLDYYAAAGGNFIDSADSYTAWAPGHSGGESERTLGAWLKARGNRDEMVIATKVGRWDQRPGLSAANIKAAAEDSLRRLGVEHIDLYYAHADDPDTPLEETLSAFDDLVRAGKVRHVAASNYSAERLAEALRISRREGFAEYVALQPHYNLVEREAFEGELSELCERENLAVLPYFALAKGFLTGKYRPGGDSSESPRAEGARAYLDERGVKVLAGLDEIATLRGVPVSSVALAWLLAQPAITAPIASARNADQLASLLPAADFELSAAELERLNSASA</sequence>
<evidence type="ECO:0000259" key="1">
    <source>
        <dbReference type="Pfam" id="PF00248"/>
    </source>
</evidence>
<keyword evidence="3" id="KW-1185">Reference proteome</keyword>
<dbReference type="Proteomes" id="UP001596504">
    <property type="component" value="Unassembled WGS sequence"/>
</dbReference>
<dbReference type="Gene3D" id="3.20.20.100">
    <property type="entry name" value="NADP-dependent oxidoreductase domain"/>
    <property type="match status" value="1"/>
</dbReference>
<dbReference type="PANTHER" id="PTHR43364:SF6">
    <property type="entry name" value="OXIDOREDUCTASE-RELATED"/>
    <property type="match status" value="1"/>
</dbReference>
<dbReference type="CDD" id="cd19081">
    <property type="entry name" value="AKR_AKR9C1"/>
    <property type="match status" value="1"/>
</dbReference>
<feature type="domain" description="NADP-dependent oxidoreductase" evidence="1">
    <location>
        <begin position="13"/>
        <end position="309"/>
    </location>
</feature>
<dbReference type="InterPro" id="IPR023210">
    <property type="entry name" value="NADP_OxRdtase_dom"/>
</dbReference>
<dbReference type="Pfam" id="PF00248">
    <property type="entry name" value="Aldo_ket_red"/>
    <property type="match status" value="1"/>
</dbReference>
<dbReference type="PANTHER" id="PTHR43364">
    <property type="entry name" value="NADH-SPECIFIC METHYLGLYOXAL REDUCTASE-RELATED"/>
    <property type="match status" value="1"/>
</dbReference>
<organism evidence="2 3">
    <name type="scientific">Saccharopolyspora griseoalba</name>
    <dbReference type="NCBI Taxonomy" id="1431848"/>
    <lineage>
        <taxon>Bacteria</taxon>
        <taxon>Bacillati</taxon>
        <taxon>Actinomycetota</taxon>
        <taxon>Actinomycetes</taxon>
        <taxon>Pseudonocardiales</taxon>
        <taxon>Pseudonocardiaceae</taxon>
        <taxon>Saccharopolyspora</taxon>
    </lineage>
</organism>
<dbReference type="RefSeq" id="WP_380665953.1">
    <property type="nucleotide sequence ID" value="NZ_JBHTCJ010000003.1"/>
</dbReference>
<evidence type="ECO:0000313" key="3">
    <source>
        <dbReference type="Proteomes" id="UP001596504"/>
    </source>
</evidence>
<evidence type="ECO:0000313" key="2">
    <source>
        <dbReference type="EMBL" id="MFC7341268.1"/>
    </source>
</evidence>
<dbReference type="InterPro" id="IPR050523">
    <property type="entry name" value="AKR_Detox_Biosynth"/>
</dbReference>
<reference evidence="3" key="1">
    <citation type="journal article" date="2019" name="Int. J. Syst. Evol. Microbiol.">
        <title>The Global Catalogue of Microorganisms (GCM) 10K type strain sequencing project: providing services to taxonomists for standard genome sequencing and annotation.</title>
        <authorList>
            <consortium name="The Broad Institute Genomics Platform"/>
            <consortium name="The Broad Institute Genome Sequencing Center for Infectious Disease"/>
            <person name="Wu L."/>
            <person name="Ma J."/>
        </authorList>
    </citation>
    <scope>NUCLEOTIDE SEQUENCE [LARGE SCALE GENOMIC DNA]</scope>
    <source>
        <strain evidence="3">WLHS5</strain>
    </source>
</reference>
<gene>
    <name evidence="2" type="ORF">ACFQRI_07565</name>
</gene>